<keyword evidence="4" id="KW-1185">Reference proteome</keyword>
<dbReference type="RefSeq" id="WP_345605404.1">
    <property type="nucleotide sequence ID" value="NZ_BAABJO010000009.1"/>
</dbReference>
<dbReference type="SUPFAM" id="SSF53474">
    <property type="entry name" value="alpha/beta-Hydrolases"/>
    <property type="match status" value="1"/>
</dbReference>
<evidence type="ECO:0000313" key="3">
    <source>
        <dbReference type="EMBL" id="GAA5120385.1"/>
    </source>
</evidence>
<dbReference type="PANTHER" id="PTHR22946">
    <property type="entry name" value="DIENELACTONE HYDROLASE DOMAIN-CONTAINING PROTEIN-RELATED"/>
    <property type="match status" value="1"/>
</dbReference>
<feature type="domain" description="Dienelactone hydrolase" evidence="2">
    <location>
        <begin position="18"/>
        <end position="236"/>
    </location>
</feature>
<protein>
    <submittedName>
        <fullName evidence="3">Dienelactone hydrolase family protein</fullName>
    </submittedName>
</protein>
<comment type="similarity">
    <text evidence="1">Belongs to the AB hydrolase superfamily.</text>
</comment>
<sequence length="238" mass="26048">MTTVTDVEYHADGRTMIGRLAVPDGDDPRPAVLIAHEGPGLDDHQRGRADQLAELGYVAFALDYQGDGVPMSDRAAMMARLDELWHDPERTRALARAGLEVLLDQPRADPAQVAAIGYCFGGHLVLELARAGTDLAAVVGFHPRLATPRPTDAANITAKVLVCIGTEDPLIPVGERLTFEEHMRAAGVDWRMNLYGGAQHSFTHPQVDRIEVPGLRYDELSAQRSWRAMLDLFGEMFG</sequence>
<keyword evidence="3" id="KW-0378">Hydrolase</keyword>
<dbReference type="Pfam" id="PF01738">
    <property type="entry name" value="DLH"/>
    <property type="match status" value="1"/>
</dbReference>
<dbReference type="InterPro" id="IPR029058">
    <property type="entry name" value="AB_hydrolase_fold"/>
</dbReference>
<dbReference type="Gene3D" id="3.40.50.1820">
    <property type="entry name" value="alpha/beta hydrolase"/>
    <property type="match status" value="1"/>
</dbReference>
<reference evidence="4" key="1">
    <citation type="journal article" date="2019" name="Int. J. Syst. Evol. Microbiol.">
        <title>The Global Catalogue of Microorganisms (GCM) 10K type strain sequencing project: providing services to taxonomists for standard genome sequencing and annotation.</title>
        <authorList>
            <consortium name="The Broad Institute Genomics Platform"/>
            <consortium name="The Broad Institute Genome Sequencing Center for Infectious Disease"/>
            <person name="Wu L."/>
            <person name="Ma J."/>
        </authorList>
    </citation>
    <scope>NUCLEOTIDE SEQUENCE [LARGE SCALE GENOMIC DNA]</scope>
    <source>
        <strain evidence="4">JCM 18302</strain>
    </source>
</reference>
<comment type="caution">
    <text evidence="3">The sequence shown here is derived from an EMBL/GenBank/DDBJ whole genome shotgun (WGS) entry which is preliminary data.</text>
</comment>
<accession>A0ABP9NKW7</accession>
<gene>
    <name evidence="3" type="ORF">GCM10023320_27580</name>
</gene>
<dbReference type="GO" id="GO:0016787">
    <property type="term" value="F:hydrolase activity"/>
    <property type="evidence" value="ECO:0007669"/>
    <property type="project" value="UniProtKB-KW"/>
</dbReference>
<name>A0ABP9NKW7_9PSEU</name>
<dbReference type="PANTHER" id="PTHR22946:SF0">
    <property type="entry name" value="DIENELACTONE HYDROLASE DOMAIN-CONTAINING PROTEIN"/>
    <property type="match status" value="1"/>
</dbReference>
<dbReference type="Proteomes" id="UP001500804">
    <property type="component" value="Unassembled WGS sequence"/>
</dbReference>
<evidence type="ECO:0000256" key="1">
    <source>
        <dbReference type="ARBA" id="ARBA00008645"/>
    </source>
</evidence>
<evidence type="ECO:0000313" key="4">
    <source>
        <dbReference type="Proteomes" id="UP001500804"/>
    </source>
</evidence>
<dbReference type="InterPro" id="IPR002925">
    <property type="entry name" value="Dienelactn_hydro"/>
</dbReference>
<proteinExistence type="inferred from homology"/>
<organism evidence="3 4">
    <name type="scientific">Pseudonocardia adelaidensis</name>
    <dbReference type="NCBI Taxonomy" id="648754"/>
    <lineage>
        <taxon>Bacteria</taxon>
        <taxon>Bacillati</taxon>
        <taxon>Actinomycetota</taxon>
        <taxon>Actinomycetes</taxon>
        <taxon>Pseudonocardiales</taxon>
        <taxon>Pseudonocardiaceae</taxon>
        <taxon>Pseudonocardia</taxon>
    </lineage>
</organism>
<dbReference type="InterPro" id="IPR050261">
    <property type="entry name" value="FrsA_esterase"/>
</dbReference>
<dbReference type="EMBL" id="BAABJO010000009">
    <property type="protein sequence ID" value="GAA5120385.1"/>
    <property type="molecule type" value="Genomic_DNA"/>
</dbReference>
<evidence type="ECO:0000259" key="2">
    <source>
        <dbReference type="Pfam" id="PF01738"/>
    </source>
</evidence>